<dbReference type="InterPro" id="IPR018114">
    <property type="entry name" value="TRYPSIN_HIS"/>
</dbReference>
<comment type="similarity">
    <text evidence="1">Belongs to the peptidase S1 family.</text>
</comment>
<evidence type="ECO:0000313" key="4">
    <source>
        <dbReference type="Proteomes" id="UP000532311"/>
    </source>
</evidence>
<dbReference type="EMBL" id="JAAQPF010000384">
    <property type="protein sequence ID" value="KAF5703979.1"/>
    <property type="molecule type" value="Genomic_DNA"/>
</dbReference>
<dbReference type="GO" id="GO:0004252">
    <property type="term" value="F:serine-type endopeptidase activity"/>
    <property type="evidence" value="ECO:0007669"/>
    <property type="project" value="InterPro"/>
</dbReference>
<dbReference type="PANTHER" id="PTHR15462:SF8">
    <property type="entry name" value="SERINE PROTEASE"/>
    <property type="match status" value="1"/>
</dbReference>
<dbReference type="GO" id="GO:0006508">
    <property type="term" value="P:proteolysis"/>
    <property type="evidence" value="ECO:0007669"/>
    <property type="project" value="InterPro"/>
</dbReference>
<proteinExistence type="inferred from homology"/>
<evidence type="ECO:0000313" key="3">
    <source>
        <dbReference type="EMBL" id="KAF5703979.1"/>
    </source>
</evidence>
<name>A0A8H6D552_9HYPO</name>
<dbReference type="SUPFAM" id="SSF50494">
    <property type="entry name" value="Trypsin-like serine proteases"/>
    <property type="match status" value="1"/>
</dbReference>
<dbReference type="InterPro" id="IPR043504">
    <property type="entry name" value="Peptidase_S1_PA_chymotrypsin"/>
</dbReference>
<dbReference type="InterPro" id="IPR050966">
    <property type="entry name" value="Glutamyl_endopeptidase"/>
</dbReference>
<keyword evidence="4" id="KW-1185">Reference proteome</keyword>
<dbReference type="PROSITE" id="PS00134">
    <property type="entry name" value="TRYPSIN_HIS"/>
    <property type="match status" value="1"/>
</dbReference>
<protein>
    <submittedName>
        <fullName evidence="3">ATP synthase F1</fullName>
    </submittedName>
</protein>
<dbReference type="Gene3D" id="2.40.10.10">
    <property type="entry name" value="Trypsin-like serine proteases"/>
    <property type="match status" value="2"/>
</dbReference>
<accession>A0A8H6D552</accession>
<dbReference type="InterPro" id="IPR009003">
    <property type="entry name" value="Peptidase_S1_PA"/>
</dbReference>
<dbReference type="PANTHER" id="PTHR15462">
    <property type="entry name" value="SERINE PROTEASE"/>
    <property type="match status" value="1"/>
</dbReference>
<sequence length="307" mass="33527">MEQTGSEKVIFWELDPSVQQPIPAPNSVEPCIRTSGVTDIGIFTGEQDIRTPVDEMNFQPGGKYHSIVKLFICSEASKAWTTATGWLLENDLVVTAAHCVLLNDQHASCVRVCIGYSASSGEYKDSDALRDNQRLVARIALPFAWGDAKFEQSDVAFLQLDRPFHNVVPIACSTPEIKAQQRLTVVGYPADLGTAAEGPGGEMYEFKISQDMDLERSRRGMLGYHGDTHGGLSGAPVIRESDCAAIGVHVRGGSLNSAVVIGGPFGVDFQIYKDVLRSLRKGGDPQPGFQIEPRPDREWLKVVHLTK</sequence>
<reference evidence="3 4" key="1">
    <citation type="submission" date="2020-05" db="EMBL/GenBank/DDBJ databases">
        <title>Identification and distribution of gene clusters putatively required for synthesis of sphingolipid metabolism inhibitors in phylogenetically diverse species of the filamentous fungus Fusarium.</title>
        <authorList>
            <person name="Kim H.-S."/>
            <person name="Busman M."/>
            <person name="Brown D.W."/>
            <person name="Divon H."/>
            <person name="Uhlig S."/>
            <person name="Proctor R.H."/>
        </authorList>
    </citation>
    <scope>NUCLEOTIDE SEQUENCE [LARGE SCALE GENOMIC DNA]</scope>
    <source>
        <strain evidence="3 4">NRRL 26131</strain>
    </source>
</reference>
<keyword evidence="2" id="KW-0732">Signal</keyword>
<dbReference type="Proteomes" id="UP000532311">
    <property type="component" value="Unassembled WGS sequence"/>
</dbReference>
<evidence type="ECO:0000256" key="2">
    <source>
        <dbReference type="ARBA" id="ARBA00022729"/>
    </source>
</evidence>
<gene>
    <name evidence="3" type="ORF">FGLOB1_8754</name>
</gene>
<evidence type="ECO:0000256" key="1">
    <source>
        <dbReference type="ARBA" id="ARBA00007664"/>
    </source>
</evidence>
<comment type="caution">
    <text evidence="3">The sequence shown here is derived from an EMBL/GenBank/DDBJ whole genome shotgun (WGS) entry which is preliminary data.</text>
</comment>
<organism evidence="3 4">
    <name type="scientific">Fusarium globosum</name>
    <dbReference type="NCBI Taxonomy" id="78864"/>
    <lineage>
        <taxon>Eukaryota</taxon>
        <taxon>Fungi</taxon>
        <taxon>Dikarya</taxon>
        <taxon>Ascomycota</taxon>
        <taxon>Pezizomycotina</taxon>
        <taxon>Sordariomycetes</taxon>
        <taxon>Hypocreomycetidae</taxon>
        <taxon>Hypocreales</taxon>
        <taxon>Nectriaceae</taxon>
        <taxon>Fusarium</taxon>
        <taxon>Fusarium fujikuroi species complex</taxon>
    </lineage>
</organism>
<dbReference type="Pfam" id="PF13365">
    <property type="entry name" value="Trypsin_2"/>
    <property type="match status" value="1"/>
</dbReference>
<dbReference type="AlphaFoldDB" id="A0A8H6D552"/>